<feature type="transmembrane region" description="Helical" evidence="1">
    <location>
        <begin position="50"/>
        <end position="71"/>
    </location>
</feature>
<keyword evidence="1" id="KW-0812">Transmembrane</keyword>
<name>A0A5C4T0E6_9BACL</name>
<dbReference type="EMBL" id="VDCQ01000057">
    <property type="protein sequence ID" value="TNJ62578.1"/>
    <property type="molecule type" value="Genomic_DNA"/>
</dbReference>
<evidence type="ECO:0000256" key="1">
    <source>
        <dbReference type="SAM" id="Phobius"/>
    </source>
</evidence>
<comment type="caution">
    <text evidence="2">The sequence shown here is derived from an EMBL/GenBank/DDBJ whole genome shotgun (WGS) entry which is preliminary data.</text>
</comment>
<keyword evidence="1" id="KW-0472">Membrane</keyword>
<keyword evidence="1" id="KW-1133">Transmembrane helix</keyword>
<evidence type="ECO:0000313" key="2">
    <source>
        <dbReference type="EMBL" id="TNJ62578.1"/>
    </source>
</evidence>
<keyword evidence="3" id="KW-1185">Reference proteome</keyword>
<proteinExistence type="predicted"/>
<reference evidence="2 3" key="1">
    <citation type="submission" date="2019-05" db="EMBL/GenBank/DDBJ databases">
        <title>We sequenced the genome of Paenibacillus hemerocallicola KCTC 33185 for further insight into its adaptation and study the phylogeny of Paenibacillus.</title>
        <authorList>
            <person name="Narsing Rao M.P."/>
        </authorList>
    </citation>
    <scope>NUCLEOTIDE SEQUENCE [LARGE SCALE GENOMIC DNA]</scope>
    <source>
        <strain evidence="2 3">KCTC 33185</strain>
    </source>
</reference>
<feature type="transmembrane region" description="Helical" evidence="1">
    <location>
        <begin position="132"/>
        <end position="152"/>
    </location>
</feature>
<organism evidence="2 3">
    <name type="scientific">Paenibacillus hemerocallicola</name>
    <dbReference type="NCBI Taxonomy" id="1172614"/>
    <lineage>
        <taxon>Bacteria</taxon>
        <taxon>Bacillati</taxon>
        <taxon>Bacillota</taxon>
        <taxon>Bacilli</taxon>
        <taxon>Bacillales</taxon>
        <taxon>Paenibacillaceae</taxon>
        <taxon>Paenibacillus</taxon>
    </lineage>
</organism>
<accession>A0A5C4T0E6</accession>
<protein>
    <submittedName>
        <fullName evidence="2">Uncharacterized protein</fullName>
    </submittedName>
</protein>
<feature type="transmembrane region" description="Helical" evidence="1">
    <location>
        <begin position="26"/>
        <end position="44"/>
    </location>
</feature>
<feature type="transmembrane region" description="Helical" evidence="1">
    <location>
        <begin position="110"/>
        <end position="126"/>
    </location>
</feature>
<gene>
    <name evidence="2" type="ORF">FE784_30295</name>
</gene>
<dbReference type="Proteomes" id="UP000307943">
    <property type="component" value="Unassembled WGS sequence"/>
</dbReference>
<dbReference type="OrthoDB" id="2678045at2"/>
<sequence>MHRLDKDSTIYNFTLIRKIRHRPIPLLLYGILPLPVAIFLSVSVSPWSLLWLVGGIVLLPLLYSTLIGLYIKMLGADQRGTWSYAWRLPWLGLLPKQHFPLRTITRIHHQLFWIGLAIIGCLYPWIDKGHWLTLSALHLWFLAPRYWIFYLLRRTKKQGVLKINPGDTSYYVQ</sequence>
<dbReference type="AlphaFoldDB" id="A0A5C4T0E6"/>
<evidence type="ECO:0000313" key="3">
    <source>
        <dbReference type="Proteomes" id="UP000307943"/>
    </source>
</evidence>
<dbReference type="RefSeq" id="WP_139606002.1">
    <property type="nucleotide sequence ID" value="NZ_VDCQ01000057.1"/>
</dbReference>